<sequence length="234" mass="25390">MQVRVRVIAAVRSRLLARSAFTLDYPASRYGVVPRTMTCTHASDVAKGNSNTVVLETMVAAESEDITQKDFSSCWLVVFVSDSGKYVVIHEHAVLFVDLLLSPEVGSADFRLLSLTFVKTDLHISRVSKCFFDRCSSSEQPRPPFLVYLGAVVNCAITGSNSTVLDCGPRSTVVGTTVWNTSCPAGIGGIPIGPVIRSLIKDIVPKSFAEMGYECPEDNLDKFICTTTLLSSRA</sequence>
<protein>
    <submittedName>
        <fullName evidence="1">Uncharacterized protein</fullName>
    </submittedName>
</protein>
<comment type="caution">
    <text evidence="1">The sequence shown here is derived from an EMBL/GenBank/DDBJ whole genome shotgun (WGS) entry which is preliminary data.</text>
</comment>
<gene>
    <name evidence="1" type="ORF">EVAR_87516_1</name>
</gene>
<organism evidence="1 2">
    <name type="scientific">Eumeta variegata</name>
    <name type="common">Bagworm moth</name>
    <name type="synonym">Eumeta japonica</name>
    <dbReference type="NCBI Taxonomy" id="151549"/>
    <lineage>
        <taxon>Eukaryota</taxon>
        <taxon>Metazoa</taxon>
        <taxon>Ecdysozoa</taxon>
        <taxon>Arthropoda</taxon>
        <taxon>Hexapoda</taxon>
        <taxon>Insecta</taxon>
        <taxon>Pterygota</taxon>
        <taxon>Neoptera</taxon>
        <taxon>Endopterygota</taxon>
        <taxon>Lepidoptera</taxon>
        <taxon>Glossata</taxon>
        <taxon>Ditrysia</taxon>
        <taxon>Tineoidea</taxon>
        <taxon>Psychidae</taxon>
        <taxon>Oiketicinae</taxon>
        <taxon>Eumeta</taxon>
    </lineage>
</organism>
<name>A0A4C1XQV4_EUMVA</name>
<proteinExistence type="predicted"/>
<dbReference type="Proteomes" id="UP000299102">
    <property type="component" value="Unassembled WGS sequence"/>
</dbReference>
<evidence type="ECO:0000313" key="2">
    <source>
        <dbReference type="Proteomes" id="UP000299102"/>
    </source>
</evidence>
<dbReference type="AlphaFoldDB" id="A0A4C1XQV4"/>
<reference evidence="1 2" key="1">
    <citation type="journal article" date="2019" name="Commun. Biol.">
        <title>The bagworm genome reveals a unique fibroin gene that provides high tensile strength.</title>
        <authorList>
            <person name="Kono N."/>
            <person name="Nakamura H."/>
            <person name="Ohtoshi R."/>
            <person name="Tomita M."/>
            <person name="Numata K."/>
            <person name="Arakawa K."/>
        </authorList>
    </citation>
    <scope>NUCLEOTIDE SEQUENCE [LARGE SCALE GENOMIC DNA]</scope>
</reference>
<keyword evidence="2" id="KW-1185">Reference proteome</keyword>
<accession>A0A4C1XQV4</accession>
<evidence type="ECO:0000313" key="1">
    <source>
        <dbReference type="EMBL" id="GBP65540.1"/>
    </source>
</evidence>
<dbReference type="EMBL" id="BGZK01000932">
    <property type="protein sequence ID" value="GBP65540.1"/>
    <property type="molecule type" value="Genomic_DNA"/>
</dbReference>